<dbReference type="OrthoDB" id="1122317at2"/>
<name>A0A5S5C0S5_9FLAO</name>
<keyword evidence="1" id="KW-0560">Oxidoreductase</keyword>
<evidence type="ECO:0000313" key="2">
    <source>
        <dbReference type="Proteomes" id="UP000324376"/>
    </source>
</evidence>
<reference evidence="1 2" key="1">
    <citation type="submission" date="2019-07" db="EMBL/GenBank/DDBJ databases">
        <title>Genomic Encyclopedia of Archaeal and Bacterial Type Strains, Phase II (KMG-II): from individual species to whole genera.</title>
        <authorList>
            <person name="Goeker M."/>
        </authorList>
    </citation>
    <scope>NUCLEOTIDE SEQUENCE [LARGE SCALE GENOMIC DNA]</scope>
    <source>
        <strain evidence="1 2">DSM 17527</strain>
    </source>
</reference>
<comment type="caution">
    <text evidence="1">The sequence shown here is derived from an EMBL/GenBank/DDBJ whole genome shotgun (WGS) entry which is preliminary data.</text>
</comment>
<evidence type="ECO:0000313" key="1">
    <source>
        <dbReference type="EMBL" id="TYP72894.1"/>
    </source>
</evidence>
<accession>A0A5S5C0S5</accession>
<gene>
    <name evidence="1" type="ORF">BD809_106147</name>
</gene>
<proteinExistence type="predicted"/>
<dbReference type="InterPro" id="IPR049574">
    <property type="entry name" value="CrtA-like"/>
</dbReference>
<protein>
    <submittedName>
        <fullName evidence="1">Spheroidene monooxygenase</fullName>
    </submittedName>
</protein>
<dbReference type="Proteomes" id="UP000324376">
    <property type="component" value="Unassembled WGS sequence"/>
</dbReference>
<sequence>MENQITTLTFFKYKGIYNKVWAFCMMLYMHLPLRKTSGQSFYKLLGTGKENFNPMPDWSEYAVLQVWENEHCAEAYFEQSKTFKTYQRHTIYQYTVFLKNVKSKGLWSGKSPFVPALNIDPTIDELAVITRATIKLSKLFVFWKFVPKSQKGIQNNTSLLFTRGIGEVPALQMSTFSIWKSEKALHEFAYKSRGHVKAIQKTKAIDWYKEELFARFQPYKTIGDWQDKPL</sequence>
<organism evidence="1 2">
    <name type="scientific">Aquimarina intermedia</name>
    <dbReference type="NCBI Taxonomy" id="350814"/>
    <lineage>
        <taxon>Bacteria</taxon>
        <taxon>Pseudomonadati</taxon>
        <taxon>Bacteroidota</taxon>
        <taxon>Flavobacteriia</taxon>
        <taxon>Flavobacteriales</taxon>
        <taxon>Flavobacteriaceae</taxon>
        <taxon>Aquimarina</taxon>
    </lineage>
</organism>
<dbReference type="CDD" id="cd21650">
    <property type="entry name" value="CrtA-like"/>
    <property type="match status" value="1"/>
</dbReference>
<dbReference type="AlphaFoldDB" id="A0A5S5C0S5"/>
<dbReference type="RefSeq" id="WP_148782922.1">
    <property type="nucleotide sequence ID" value="NZ_VNHU01000006.1"/>
</dbReference>
<keyword evidence="2" id="KW-1185">Reference proteome</keyword>
<dbReference type="GO" id="GO:0004497">
    <property type="term" value="F:monooxygenase activity"/>
    <property type="evidence" value="ECO:0007669"/>
    <property type="project" value="UniProtKB-KW"/>
</dbReference>
<dbReference type="EMBL" id="VNHU01000006">
    <property type="protein sequence ID" value="TYP72894.1"/>
    <property type="molecule type" value="Genomic_DNA"/>
</dbReference>
<keyword evidence="1" id="KW-0503">Monooxygenase</keyword>